<evidence type="ECO:0000256" key="2">
    <source>
        <dbReference type="ARBA" id="ARBA00004725"/>
    </source>
</evidence>
<comment type="pathway">
    <text evidence="2">Pyrimidine metabolism; UMP biosynthesis via de novo pathway.</text>
</comment>
<gene>
    <name evidence="9" type="ORF">C5167_003630</name>
</gene>
<feature type="transmembrane region" description="Helical" evidence="7">
    <location>
        <begin position="51"/>
        <end position="69"/>
    </location>
</feature>
<evidence type="ECO:0000256" key="5">
    <source>
        <dbReference type="ARBA" id="ARBA00023002"/>
    </source>
</evidence>
<keyword evidence="6 7" id="KW-0472">Membrane</keyword>
<reference evidence="9 10" key="1">
    <citation type="journal article" date="2018" name="Science">
        <title>The opium poppy genome and morphinan production.</title>
        <authorList>
            <person name="Guo L."/>
            <person name="Winzer T."/>
            <person name="Yang X."/>
            <person name="Li Y."/>
            <person name="Ning Z."/>
            <person name="He Z."/>
            <person name="Teodor R."/>
            <person name="Lu Y."/>
            <person name="Bowser T.A."/>
            <person name="Graham I.A."/>
            <person name="Ye K."/>
        </authorList>
    </citation>
    <scope>NUCLEOTIDE SEQUENCE [LARGE SCALE GENOMIC DNA]</scope>
    <source>
        <strain evidence="10">cv. HN1</strain>
        <tissue evidence="9">Leaves</tissue>
    </source>
</reference>
<evidence type="ECO:0000256" key="3">
    <source>
        <dbReference type="ARBA" id="ARBA00022630"/>
    </source>
</evidence>
<dbReference type="GO" id="GO:0009220">
    <property type="term" value="P:pyrimidine ribonucleotide biosynthetic process"/>
    <property type="evidence" value="ECO:0007669"/>
    <property type="project" value="TreeGrafter"/>
</dbReference>
<comment type="cofactor">
    <cofactor evidence="1">
        <name>FMN</name>
        <dbReference type="ChEBI" id="CHEBI:58210"/>
    </cofactor>
</comment>
<dbReference type="EMBL" id="CM010723">
    <property type="protein sequence ID" value="RZC79424.1"/>
    <property type="molecule type" value="Genomic_DNA"/>
</dbReference>
<organism evidence="9 10">
    <name type="scientific">Papaver somniferum</name>
    <name type="common">Opium poppy</name>
    <dbReference type="NCBI Taxonomy" id="3469"/>
    <lineage>
        <taxon>Eukaryota</taxon>
        <taxon>Viridiplantae</taxon>
        <taxon>Streptophyta</taxon>
        <taxon>Embryophyta</taxon>
        <taxon>Tracheophyta</taxon>
        <taxon>Spermatophyta</taxon>
        <taxon>Magnoliopsida</taxon>
        <taxon>Ranunculales</taxon>
        <taxon>Papaveraceae</taxon>
        <taxon>Papaveroideae</taxon>
        <taxon>Papaver</taxon>
    </lineage>
</organism>
<keyword evidence="4" id="KW-0288">FMN</keyword>
<dbReference type="Pfam" id="PF01180">
    <property type="entry name" value="DHO_dh"/>
    <property type="match status" value="1"/>
</dbReference>
<dbReference type="GO" id="GO:0004152">
    <property type="term" value="F:dihydroorotate dehydrogenase activity"/>
    <property type="evidence" value="ECO:0007669"/>
    <property type="project" value="InterPro"/>
</dbReference>
<evidence type="ECO:0000313" key="10">
    <source>
        <dbReference type="Proteomes" id="UP000316621"/>
    </source>
</evidence>
<dbReference type="PANTHER" id="PTHR48109:SF4">
    <property type="entry name" value="DIHYDROOROTATE DEHYDROGENASE (QUINONE), MITOCHONDRIAL"/>
    <property type="match status" value="1"/>
</dbReference>
<dbReference type="Gramene" id="RZC79424">
    <property type="protein sequence ID" value="RZC79424"/>
    <property type="gene ID" value="C5167_003630"/>
</dbReference>
<keyword evidence="7" id="KW-0812">Transmembrane</keyword>
<dbReference type="InterPro" id="IPR005719">
    <property type="entry name" value="Dihydroorotate_DH_2"/>
</dbReference>
<dbReference type="InterPro" id="IPR005720">
    <property type="entry name" value="Dihydroorotate_DH_cat"/>
</dbReference>
<dbReference type="SUPFAM" id="SSF51395">
    <property type="entry name" value="FMN-linked oxidoreductases"/>
    <property type="match status" value="1"/>
</dbReference>
<dbReference type="InterPro" id="IPR050074">
    <property type="entry name" value="DHO_dehydrogenase"/>
</dbReference>
<dbReference type="Proteomes" id="UP000316621">
    <property type="component" value="Chromosome 9"/>
</dbReference>
<evidence type="ECO:0000256" key="4">
    <source>
        <dbReference type="ARBA" id="ARBA00022643"/>
    </source>
</evidence>
<feature type="domain" description="Dihydroorotate dehydrogenase catalytic" evidence="8">
    <location>
        <begin position="178"/>
        <end position="342"/>
    </location>
</feature>
<proteinExistence type="predicted"/>
<dbReference type="GO" id="GO:0006207">
    <property type="term" value="P:'de novo' pyrimidine nucleobase biosynthetic process"/>
    <property type="evidence" value="ECO:0007669"/>
    <property type="project" value="InterPro"/>
</dbReference>
<dbReference type="PANTHER" id="PTHR48109">
    <property type="entry name" value="DIHYDROOROTATE DEHYDROGENASE (QUINONE), MITOCHONDRIAL-RELATED"/>
    <property type="match status" value="1"/>
</dbReference>
<evidence type="ECO:0000313" key="9">
    <source>
        <dbReference type="EMBL" id="RZC79424.1"/>
    </source>
</evidence>
<dbReference type="AlphaFoldDB" id="A0A4Y7L1J7"/>
<keyword evidence="3" id="KW-0285">Flavoprotein</keyword>
<sequence length="389" mass="41865">MAARASSNYIKNLLFQNSTIGAFGGLGAVRHSTSVPKICPKIPQLPKKGRIFTAAFLGIVISGGAYVSTVNEATSCGWLFSATKLVNPFFAYLNAETAHRLAVAEAAARGWLPKEKRPDPLILGMEVWGRKISSPIGLSAGFDKNAEAVEGLLAMGFGFIEIGSSDEVPHGGKAGPDILGVNLGKNNTSEDTAADYIQGVHTSSQYAYYLVINISSPNTPGLCMLQGREQLEDLVKKVKATRDDMQWGEEGPPPVLVKIDPYLPKLDLEDIAAVALTLRLDGLIVTDTTIARPDPARENPVSEETGGLSGKPLFVLGTNVLSYLCLLTRGKVSLYGCGGISKHKAIDIFPYYNSKRKHEQHYQHPPCDRPCNCVYACSHCPCSCPCLVK</sequence>
<dbReference type="Gene3D" id="3.20.20.70">
    <property type="entry name" value="Aldolase class I"/>
    <property type="match status" value="2"/>
</dbReference>
<evidence type="ECO:0000256" key="1">
    <source>
        <dbReference type="ARBA" id="ARBA00001917"/>
    </source>
</evidence>
<dbReference type="GO" id="GO:0005743">
    <property type="term" value="C:mitochondrial inner membrane"/>
    <property type="evidence" value="ECO:0007669"/>
    <property type="project" value="TreeGrafter"/>
</dbReference>
<dbReference type="InterPro" id="IPR013785">
    <property type="entry name" value="Aldolase_TIM"/>
</dbReference>
<accession>A0A4Y7L1J7</accession>
<evidence type="ECO:0000256" key="7">
    <source>
        <dbReference type="SAM" id="Phobius"/>
    </source>
</evidence>
<dbReference type="STRING" id="3469.A0A4Y7L1J7"/>
<keyword evidence="5" id="KW-0560">Oxidoreductase</keyword>
<dbReference type="OrthoDB" id="14784at2759"/>
<protein>
    <recommendedName>
        <fullName evidence="8">Dihydroorotate dehydrogenase catalytic domain-containing protein</fullName>
    </recommendedName>
</protein>
<evidence type="ECO:0000259" key="8">
    <source>
        <dbReference type="Pfam" id="PF01180"/>
    </source>
</evidence>
<keyword evidence="10" id="KW-1185">Reference proteome</keyword>
<name>A0A4Y7L1J7_PAPSO</name>
<keyword evidence="7" id="KW-1133">Transmembrane helix</keyword>
<evidence type="ECO:0000256" key="6">
    <source>
        <dbReference type="ARBA" id="ARBA00023136"/>
    </source>
</evidence>
<dbReference type="CDD" id="cd04738">
    <property type="entry name" value="DHOD_2_like"/>
    <property type="match status" value="1"/>
</dbReference>